<gene>
    <name evidence="1" type="ORF">O3P16_07620</name>
</gene>
<dbReference type="EMBL" id="JAQGEF010000007">
    <property type="protein sequence ID" value="MDA3614672.1"/>
    <property type="molecule type" value="Genomic_DNA"/>
</dbReference>
<protein>
    <submittedName>
        <fullName evidence="1">Uncharacterized protein</fullName>
    </submittedName>
</protein>
<proteinExistence type="predicted"/>
<dbReference type="Proteomes" id="UP001210231">
    <property type="component" value="Unassembled WGS sequence"/>
</dbReference>
<keyword evidence="2" id="KW-1185">Reference proteome</keyword>
<reference evidence="1 2" key="1">
    <citation type="submission" date="2022-12" db="EMBL/GenBank/DDBJ databases">
        <title>Chitinophagaceae gen. sp. nov., a new member of the family Chitinophagaceae, isolated from soil in a chemical factory.</title>
        <authorList>
            <person name="Ke Z."/>
        </authorList>
    </citation>
    <scope>NUCLEOTIDE SEQUENCE [LARGE SCALE GENOMIC DNA]</scope>
    <source>
        <strain evidence="1 2">LY-5</strain>
    </source>
</reference>
<organism evidence="1 2">
    <name type="scientific">Polluticaenibacter yanchengensis</name>
    <dbReference type="NCBI Taxonomy" id="3014562"/>
    <lineage>
        <taxon>Bacteria</taxon>
        <taxon>Pseudomonadati</taxon>
        <taxon>Bacteroidota</taxon>
        <taxon>Chitinophagia</taxon>
        <taxon>Chitinophagales</taxon>
        <taxon>Chitinophagaceae</taxon>
        <taxon>Polluticaenibacter</taxon>
    </lineage>
</organism>
<dbReference type="RefSeq" id="WP_407030998.1">
    <property type="nucleotide sequence ID" value="NZ_JAQGEF010000007.1"/>
</dbReference>
<name>A0ABT4UIK6_9BACT</name>
<comment type="caution">
    <text evidence="1">The sequence shown here is derived from an EMBL/GenBank/DDBJ whole genome shotgun (WGS) entry which is preliminary data.</text>
</comment>
<evidence type="ECO:0000313" key="2">
    <source>
        <dbReference type="Proteomes" id="UP001210231"/>
    </source>
</evidence>
<sequence length="166" mass="19307">MSTEQINKKISKSDEQKLEEKMRIISEADRVKGEQFSILPDGEIEVSNELKQLLQGNVSIDDPGKKYDLYYKGIERILRKHLPKGKQYKKARSYIREEKSVFLTRGKRIDENGFRHADSRMGYVEDAQQILNMLTAWVLKGGTMVELYNDLRALNITMGYGQRIVY</sequence>
<accession>A0ABT4UIK6</accession>
<evidence type="ECO:0000313" key="1">
    <source>
        <dbReference type="EMBL" id="MDA3614672.1"/>
    </source>
</evidence>